<dbReference type="Pfam" id="PF01086">
    <property type="entry name" value="Clathrin_lg_ch"/>
    <property type="match status" value="1"/>
</dbReference>
<dbReference type="EMBL" id="HBIM01023811">
    <property type="protein sequence ID" value="CAE0420954.1"/>
    <property type="molecule type" value="Transcribed_RNA"/>
</dbReference>
<dbReference type="PANTHER" id="PTHR10639">
    <property type="entry name" value="CLATHRIN LIGHT CHAIN"/>
    <property type="match status" value="1"/>
</dbReference>
<dbReference type="GO" id="GO:0072583">
    <property type="term" value="P:clathrin-dependent endocytosis"/>
    <property type="evidence" value="ECO:0007669"/>
    <property type="project" value="TreeGrafter"/>
</dbReference>
<gene>
    <name evidence="8" type="ORF">ACOF00016_LOCUS17613</name>
</gene>
<comment type="subcellular location">
    <subcellularLocation>
        <location evidence="1 6">Cytoplasmic vesicle membrane</location>
        <topology evidence="1 6">Peripheral membrane protein</topology>
        <orientation evidence="1 6">Cytoplasmic side</orientation>
    </subcellularLocation>
    <subcellularLocation>
        <location evidence="6">Membrane</location>
        <location evidence="6">Coated pit</location>
        <topology evidence="6">Peripheral membrane protein</topology>
        <orientation evidence="6">Cytoplasmic side</orientation>
    </subcellularLocation>
    <text evidence="6">Cytoplasmic face of coated pits and vesicles.</text>
</comment>
<name>A0A7S3LET1_9STRA</name>
<evidence type="ECO:0000256" key="1">
    <source>
        <dbReference type="ARBA" id="ARBA00004180"/>
    </source>
</evidence>
<sequence length="194" mass="21354">MSEDADFFSVPPSSSDAVGDEPIILGDAPPPDFAAAPAADESPFMGDVTDAPPPPSDAPIVLGGDDEMPPPPESSGPTPMQKWNEEWQETLKVRKEEENARKAELVEAARVALEAFQAEREVKRQSKMTKNREDEQAKLEAIEADLENDNSWQRVCKMIELSHDSTAKSADVKRMRDVLILLKNEPTRAEALTN</sequence>
<evidence type="ECO:0000313" key="8">
    <source>
        <dbReference type="EMBL" id="CAE0420954.1"/>
    </source>
</evidence>
<dbReference type="AlphaFoldDB" id="A0A7S3LET1"/>
<dbReference type="GO" id="GO:0030132">
    <property type="term" value="C:clathrin coat of coated pit"/>
    <property type="evidence" value="ECO:0007669"/>
    <property type="project" value="InterPro"/>
</dbReference>
<evidence type="ECO:0000256" key="7">
    <source>
        <dbReference type="SAM" id="MobiDB-lite"/>
    </source>
</evidence>
<comment type="function">
    <text evidence="6">Clathrin is the major protein of the polyhedral coat of coated pits and vesicles.</text>
</comment>
<dbReference type="GO" id="GO:0030130">
    <property type="term" value="C:clathrin coat of trans-Golgi network vesicle"/>
    <property type="evidence" value="ECO:0007669"/>
    <property type="project" value="InterPro"/>
</dbReference>
<keyword evidence="5 6" id="KW-0968">Cytoplasmic vesicle</keyword>
<comment type="similarity">
    <text evidence="2 6">Belongs to the clathrin light chain family.</text>
</comment>
<feature type="region of interest" description="Disordered" evidence="7">
    <location>
        <begin position="1"/>
        <end position="82"/>
    </location>
</feature>
<accession>A0A7S3LET1</accession>
<dbReference type="GO" id="GO:0005198">
    <property type="term" value="F:structural molecule activity"/>
    <property type="evidence" value="ECO:0007669"/>
    <property type="project" value="InterPro"/>
</dbReference>
<keyword evidence="4 6" id="KW-0168">Coated pit</keyword>
<evidence type="ECO:0000256" key="5">
    <source>
        <dbReference type="ARBA" id="ARBA00023329"/>
    </source>
</evidence>
<evidence type="ECO:0000256" key="2">
    <source>
        <dbReference type="ARBA" id="ARBA00005263"/>
    </source>
</evidence>
<dbReference type="GO" id="GO:0006886">
    <property type="term" value="P:intracellular protein transport"/>
    <property type="evidence" value="ECO:0007669"/>
    <property type="project" value="InterPro"/>
</dbReference>
<evidence type="ECO:0000256" key="4">
    <source>
        <dbReference type="ARBA" id="ARBA00023176"/>
    </source>
</evidence>
<protein>
    <recommendedName>
        <fullName evidence="6">Clathrin light chain</fullName>
    </recommendedName>
</protein>
<keyword evidence="3 6" id="KW-0472">Membrane</keyword>
<proteinExistence type="inferred from homology"/>
<reference evidence="8" key="1">
    <citation type="submission" date="2021-01" db="EMBL/GenBank/DDBJ databases">
        <authorList>
            <person name="Corre E."/>
            <person name="Pelletier E."/>
            <person name="Niang G."/>
            <person name="Scheremetjew M."/>
            <person name="Finn R."/>
            <person name="Kale V."/>
            <person name="Holt S."/>
            <person name="Cochrane G."/>
            <person name="Meng A."/>
            <person name="Brown T."/>
            <person name="Cohen L."/>
        </authorList>
    </citation>
    <scope>NUCLEOTIDE SEQUENCE</scope>
    <source>
        <strain evidence="8">CCMP127</strain>
    </source>
</reference>
<organism evidence="8">
    <name type="scientific">Amphora coffeiformis</name>
    <dbReference type="NCBI Taxonomy" id="265554"/>
    <lineage>
        <taxon>Eukaryota</taxon>
        <taxon>Sar</taxon>
        <taxon>Stramenopiles</taxon>
        <taxon>Ochrophyta</taxon>
        <taxon>Bacillariophyta</taxon>
        <taxon>Bacillariophyceae</taxon>
        <taxon>Bacillariophycidae</taxon>
        <taxon>Thalassiophysales</taxon>
        <taxon>Catenulaceae</taxon>
        <taxon>Amphora</taxon>
    </lineage>
</organism>
<dbReference type="PANTHER" id="PTHR10639:SF7">
    <property type="entry name" value="CLATHRIN LIGHT CHAIN"/>
    <property type="match status" value="1"/>
</dbReference>
<evidence type="ECO:0000256" key="6">
    <source>
        <dbReference type="RuleBase" id="RU363137"/>
    </source>
</evidence>
<dbReference type="InterPro" id="IPR000996">
    <property type="entry name" value="Clathrin_L-chain"/>
</dbReference>
<dbReference type="GO" id="GO:0032050">
    <property type="term" value="F:clathrin heavy chain binding"/>
    <property type="evidence" value="ECO:0007669"/>
    <property type="project" value="TreeGrafter"/>
</dbReference>
<evidence type="ECO:0000256" key="3">
    <source>
        <dbReference type="ARBA" id="ARBA00023136"/>
    </source>
</evidence>